<dbReference type="CDD" id="cd06261">
    <property type="entry name" value="TM_PBP2"/>
    <property type="match status" value="1"/>
</dbReference>
<evidence type="ECO:0000313" key="11">
    <source>
        <dbReference type="EMBL" id="TWT62666.1"/>
    </source>
</evidence>
<evidence type="ECO:0000256" key="9">
    <source>
        <dbReference type="RuleBase" id="RU363043"/>
    </source>
</evidence>
<dbReference type="PROSITE" id="PS50928">
    <property type="entry name" value="ABC_TM1"/>
    <property type="match status" value="1"/>
</dbReference>
<comment type="subcellular location">
    <subcellularLocation>
        <location evidence="1 9">Cell membrane</location>
        <topology evidence="1 9">Multi-pass membrane protein</topology>
    </subcellularLocation>
</comment>
<keyword evidence="6 9" id="KW-0812">Transmembrane</keyword>
<proteinExistence type="inferred from homology"/>
<evidence type="ECO:0000259" key="10">
    <source>
        <dbReference type="PROSITE" id="PS50928"/>
    </source>
</evidence>
<accession>A0A5C5XHL7</accession>
<name>A0A5C5XHL7_9PLAN</name>
<protein>
    <recommendedName>
        <fullName evidence="3 9">Phosphate transport system permease protein PstA</fullName>
    </recommendedName>
</protein>
<evidence type="ECO:0000256" key="7">
    <source>
        <dbReference type="ARBA" id="ARBA00022989"/>
    </source>
</evidence>
<evidence type="ECO:0000256" key="1">
    <source>
        <dbReference type="ARBA" id="ARBA00004651"/>
    </source>
</evidence>
<reference evidence="11 12" key="1">
    <citation type="submission" date="2019-02" db="EMBL/GenBank/DDBJ databases">
        <title>Deep-cultivation of Planctomycetes and their phenomic and genomic characterization uncovers novel biology.</title>
        <authorList>
            <person name="Wiegand S."/>
            <person name="Jogler M."/>
            <person name="Boedeker C."/>
            <person name="Pinto D."/>
            <person name="Vollmers J."/>
            <person name="Rivas-Marin E."/>
            <person name="Kohn T."/>
            <person name="Peeters S.H."/>
            <person name="Heuer A."/>
            <person name="Rast P."/>
            <person name="Oberbeckmann S."/>
            <person name="Bunk B."/>
            <person name="Jeske O."/>
            <person name="Meyerdierks A."/>
            <person name="Storesund J.E."/>
            <person name="Kallscheuer N."/>
            <person name="Luecker S."/>
            <person name="Lage O.M."/>
            <person name="Pohl T."/>
            <person name="Merkel B.J."/>
            <person name="Hornburger P."/>
            <person name="Mueller R.-W."/>
            <person name="Bruemmer F."/>
            <person name="Labrenz M."/>
            <person name="Spormann A.M."/>
            <person name="Op Den Camp H."/>
            <person name="Overmann J."/>
            <person name="Amann R."/>
            <person name="Jetten M.S.M."/>
            <person name="Mascher T."/>
            <person name="Medema M.H."/>
            <person name="Devos D.P."/>
            <person name="Kaster A.-K."/>
            <person name="Ovreas L."/>
            <person name="Rohde M."/>
            <person name="Galperin M.Y."/>
            <person name="Jogler C."/>
        </authorList>
    </citation>
    <scope>NUCLEOTIDE SEQUENCE [LARGE SCALE GENOMIC DNA]</scope>
    <source>
        <strain evidence="11 12">Pan54</strain>
    </source>
</reference>
<feature type="domain" description="ABC transmembrane type-1" evidence="10">
    <location>
        <begin position="86"/>
        <end position="332"/>
    </location>
</feature>
<comment type="caution">
    <text evidence="11">The sequence shown here is derived from an EMBL/GenBank/DDBJ whole genome shotgun (WGS) entry which is preliminary data.</text>
</comment>
<evidence type="ECO:0000313" key="12">
    <source>
        <dbReference type="Proteomes" id="UP000316095"/>
    </source>
</evidence>
<evidence type="ECO:0000256" key="5">
    <source>
        <dbReference type="ARBA" id="ARBA00022475"/>
    </source>
</evidence>
<dbReference type="PANTHER" id="PTHR43470:SF5">
    <property type="entry name" value="PHOSPHATE TRANSPORT SYSTEM PERMEASE PROTEIN PSTA"/>
    <property type="match status" value="1"/>
</dbReference>
<keyword evidence="8 9" id="KW-0472">Membrane</keyword>
<dbReference type="GO" id="GO:0035435">
    <property type="term" value="P:phosphate ion transmembrane transport"/>
    <property type="evidence" value="ECO:0007669"/>
    <property type="project" value="InterPro"/>
</dbReference>
<feature type="transmembrane region" description="Helical" evidence="9">
    <location>
        <begin position="123"/>
        <end position="144"/>
    </location>
</feature>
<dbReference type="InterPro" id="IPR000515">
    <property type="entry name" value="MetI-like"/>
</dbReference>
<keyword evidence="7 9" id="KW-1133">Transmembrane helix</keyword>
<dbReference type="Pfam" id="PF00528">
    <property type="entry name" value="BPD_transp_1"/>
    <property type="match status" value="1"/>
</dbReference>
<evidence type="ECO:0000256" key="2">
    <source>
        <dbReference type="ARBA" id="ARBA00007069"/>
    </source>
</evidence>
<dbReference type="Proteomes" id="UP000316095">
    <property type="component" value="Unassembled WGS sequence"/>
</dbReference>
<dbReference type="InterPro" id="IPR035906">
    <property type="entry name" value="MetI-like_sf"/>
</dbReference>
<feature type="transmembrane region" description="Helical" evidence="9">
    <location>
        <begin position="251"/>
        <end position="270"/>
    </location>
</feature>
<sequence>MSDPYYQRLQRRHLVSKIFTGICLIATWFGLVTLAVLMTALVLKATGTWDPTSTGEAKATQNWLTPTLLTNQASSQPEKAGMLASIWGTVWLIVMTAILSIPVGIGAAIYLEEYARENRLTRFIRLNISNLAGIPSIVFGILGLTAFSRMFGLFSEPTVIGIPMGIGMLKIPLPFGKSLISGSLTITLLILPIIIIAAQEALRSVPQSIRHAALALGATKWQTIWSQVLPASLPGIMTGVILSLSRAIGETAPIIVVGAVSFITFNPGYMESVSDLVTDPEVLMQVPASPYTVMPLQIYIWVLNSPDPEFKNVASAAIVVLLTVLLLMNALAVYIRNHFSKRLDW</sequence>
<keyword evidence="4" id="KW-0813">Transport</keyword>
<feature type="transmembrane region" description="Helical" evidence="9">
    <location>
        <begin position="224"/>
        <end position="244"/>
    </location>
</feature>
<dbReference type="PANTHER" id="PTHR43470">
    <property type="entry name" value="PHOSPHATE TRANSPORT SYSTEM PERMEASE PROTEIN PSTA-RELATED"/>
    <property type="match status" value="1"/>
</dbReference>
<feature type="transmembrane region" description="Helical" evidence="9">
    <location>
        <begin position="21"/>
        <end position="43"/>
    </location>
</feature>
<organism evidence="11 12">
    <name type="scientific">Rubinisphaera italica</name>
    <dbReference type="NCBI Taxonomy" id="2527969"/>
    <lineage>
        <taxon>Bacteria</taxon>
        <taxon>Pseudomonadati</taxon>
        <taxon>Planctomycetota</taxon>
        <taxon>Planctomycetia</taxon>
        <taxon>Planctomycetales</taxon>
        <taxon>Planctomycetaceae</taxon>
        <taxon>Rubinisphaera</taxon>
    </lineage>
</organism>
<dbReference type="GO" id="GO:0005886">
    <property type="term" value="C:plasma membrane"/>
    <property type="evidence" value="ECO:0007669"/>
    <property type="project" value="UniProtKB-SubCell"/>
</dbReference>
<dbReference type="Gene3D" id="1.10.3720.10">
    <property type="entry name" value="MetI-like"/>
    <property type="match status" value="1"/>
</dbReference>
<dbReference type="EMBL" id="SJPG01000001">
    <property type="protein sequence ID" value="TWT62666.1"/>
    <property type="molecule type" value="Genomic_DNA"/>
</dbReference>
<dbReference type="RefSeq" id="WP_146504496.1">
    <property type="nucleotide sequence ID" value="NZ_SJPG01000001.1"/>
</dbReference>
<evidence type="ECO:0000256" key="4">
    <source>
        <dbReference type="ARBA" id="ARBA00022448"/>
    </source>
</evidence>
<dbReference type="AlphaFoldDB" id="A0A5C5XHL7"/>
<dbReference type="InterPro" id="IPR005672">
    <property type="entry name" value="Phosphate_PstA"/>
</dbReference>
<evidence type="ECO:0000256" key="6">
    <source>
        <dbReference type="ARBA" id="ARBA00022692"/>
    </source>
</evidence>
<feature type="transmembrane region" description="Helical" evidence="9">
    <location>
        <begin position="313"/>
        <end position="335"/>
    </location>
</feature>
<feature type="transmembrane region" description="Helical" evidence="9">
    <location>
        <begin position="178"/>
        <end position="198"/>
    </location>
</feature>
<feature type="transmembrane region" description="Helical" evidence="9">
    <location>
        <begin position="86"/>
        <end position="111"/>
    </location>
</feature>
<evidence type="ECO:0000256" key="8">
    <source>
        <dbReference type="ARBA" id="ARBA00023136"/>
    </source>
</evidence>
<evidence type="ECO:0000256" key="3">
    <source>
        <dbReference type="ARBA" id="ARBA00016864"/>
    </source>
</evidence>
<keyword evidence="5 9" id="KW-1003">Cell membrane</keyword>
<comment type="similarity">
    <text evidence="2 9">Belongs to the binding-protein-dependent transport system permease family. CysTW subfamily.</text>
</comment>
<gene>
    <name evidence="11" type="primary">pstA</name>
    <name evidence="11" type="ORF">Pan54_34100</name>
</gene>
<dbReference type="OrthoDB" id="9807065at2"/>
<dbReference type="GO" id="GO:0005315">
    <property type="term" value="F:phosphate transmembrane transporter activity"/>
    <property type="evidence" value="ECO:0007669"/>
    <property type="project" value="InterPro"/>
</dbReference>
<dbReference type="NCBIfam" id="TIGR00974">
    <property type="entry name" value="3a0107s02c"/>
    <property type="match status" value="1"/>
</dbReference>
<feature type="transmembrane region" description="Helical" evidence="9">
    <location>
        <begin position="150"/>
        <end position="171"/>
    </location>
</feature>
<dbReference type="SUPFAM" id="SSF161098">
    <property type="entry name" value="MetI-like"/>
    <property type="match status" value="1"/>
</dbReference>
<keyword evidence="12" id="KW-1185">Reference proteome</keyword>